<proteinExistence type="predicted"/>
<dbReference type="Proteomes" id="UP000664480">
    <property type="component" value="Unassembled WGS sequence"/>
</dbReference>
<accession>A0ABS3CA57</accession>
<dbReference type="PROSITE" id="PS51257">
    <property type="entry name" value="PROKAR_LIPOPROTEIN"/>
    <property type="match status" value="1"/>
</dbReference>
<comment type="caution">
    <text evidence="1">The sequence shown here is derived from an EMBL/GenBank/DDBJ whole genome shotgun (WGS) entry which is preliminary data.</text>
</comment>
<protein>
    <submittedName>
        <fullName evidence="1">DUF4249 domain-containing protein</fullName>
    </submittedName>
</protein>
<keyword evidence="2" id="KW-1185">Reference proteome</keyword>
<sequence>MPKTEFLKKYIFIIILALASCIDPYEVTVEEGLQLLTIEGIITDQLGPHNIKLTRSDTYGSVFEGLIRPVAGATVIVRDDTGKVIFLTEDNENRGNYLTPASFSGEVGRSYTLQIQLSDGKVYTSLPEKLSAVPPIDNLSYQVERIPVEGEINEDSGVQFLVDLKDPADENNFYFWKKGESVHVLETRPDLYTEPPPSRAPAPKDCCEVCYKTEKTSNTAIFIAQDDNFNGLSTRLPAGFVLDNGLRFVNTFRIDISQFSISQEAYRFLRLVKQQSELSGSVFDPPPANIRGNMISLDNPDETVLGFFMAAGEVKERIYINGADLDFRQPRKIIADDCRVVEDSSINPPFDWNP</sequence>
<organism evidence="1 2">
    <name type="scientific">Algoriphagus pacificus</name>
    <dbReference type="NCBI Taxonomy" id="2811234"/>
    <lineage>
        <taxon>Bacteria</taxon>
        <taxon>Pseudomonadati</taxon>
        <taxon>Bacteroidota</taxon>
        <taxon>Cytophagia</taxon>
        <taxon>Cytophagales</taxon>
        <taxon>Cyclobacteriaceae</taxon>
        <taxon>Algoriphagus</taxon>
    </lineage>
</organism>
<name>A0ABS3CA57_9BACT</name>
<evidence type="ECO:0000313" key="1">
    <source>
        <dbReference type="EMBL" id="MBN7813997.1"/>
    </source>
</evidence>
<dbReference type="InterPro" id="IPR025345">
    <property type="entry name" value="DUF4249"/>
</dbReference>
<gene>
    <name evidence="1" type="ORF">J0A69_01095</name>
</gene>
<dbReference type="EMBL" id="JAFKCU010000001">
    <property type="protein sequence ID" value="MBN7813997.1"/>
    <property type="molecule type" value="Genomic_DNA"/>
</dbReference>
<reference evidence="1 2" key="1">
    <citation type="submission" date="2021-03" db="EMBL/GenBank/DDBJ databases">
        <title>novel species isolated from a fishpond in China.</title>
        <authorList>
            <person name="Lu H."/>
            <person name="Cai Z."/>
        </authorList>
    </citation>
    <scope>NUCLEOTIDE SEQUENCE [LARGE SCALE GENOMIC DNA]</scope>
    <source>
        <strain evidence="1 2">YJ13C</strain>
    </source>
</reference>
<dbReference type="Pfam" id="PF14054">
    <property type="entry name" value="DUF4249"/>
    <property type="match status" value="1"/>
</dbReference>
<evidence type="ECO:0000313" key="2">
    <source>
        <dbReference type="Proteomes" id="UP000664480"/>
    </source>
</evidence>